<feature type="compositionally biased region" description="Basic residues" evidence="2">
    <location>
        <begin position="1"/>
        <end position="13"/>
    </location>
</feature>
<organism evidence="6 7">
    <name type="scientific">Arachis duranensis</name>
    <name type="common">Wild peanut</name>
    <dbReference type="NCBI Taxonomy" id="130453"/>
    <lineage>
        <taxon>Eukaryota</taxon>
        <taxon>Viridiplantae</taxon>
        <taxon>Streptophyta</taxon>
        <taxon>Embryophyta</taxon>
        <taxon>Tracheophyta</taxon>
        <taxon>Spermatophyta</taxon>
        <taxon>Magnoliopsida</taxon>
        <taxon>eudicotyledons</taxon>
        <taxon>Gunneridae</taxon>
        <taxon>Pentapetalae</taxon>
        <taxon>rosids</taxon>
        <taxon>fabids</taxon>
        <taxon>Fabales</taxon>
        <taxon>Fabaceae</taxon>
        <taxon>Papilionoideae</taxon>
        <taxon>50 kb inversion clade</taxon>
        <taxon>dalbergioids sensu lato</taxon>
        <taxon>Dalbergieae</taxon>
        <taxon>Pterocarpus clade</taxon>
        <taxon>Arachis</taxon>
    </lineage>
</organism>
<keyword evidence="6" id="KW-1185">Reference proteome</keyword>
<dbReference type="GO" id="GO:0003824">
    <property type="term" value="F:catalytic activity"/>
    <property type="evidence" value="ECO:0007669"/>
    <property type="project" value="UniProtKB-KW"/>
</dbReference>
<dbReference type="AlphaFoldDB" id="A0A6P5MEL3"/>
<evidence type="ECO:0000259" key="4">
    <source>
        <dbReference type="Pfam" id="PF17919"/>
    </source>
</evidence>
<dbReference type="GeneID" id="110272965"/>
<dbReference type="CDD" id="cd09274">
    <property type="entry name" value="RNase_HI_RT_Ty3"/>
    <property type="match status" value="1"/>
</dbReference>
<evidence type="ECO:0000256" key="2">
    <source>
        <dbReference type="SAM" id="MobiDB-lite"/>
    </source>
</evidence>
<dbReference type="Proteomes" id="UP000515211">
    <property type="component" value="Chromosome 6"/>
</dbReference>
<dbReference type="Gene3D" id="3.10.10.10">
    <property type="entry name" value="HIV Type 1 Reverse Transcriptase, subunit A, domain 1"/>
    <property type="match status" value="1"/>
</dbReference>
<reference evidence="7" key="2">
    <citation type="submission" date="2025-08" db="UniProtKB">
        <authorList>
            <consortium name="RefSeq"/>
        </authorList>
    </citation>
    <scope>IDENTIFICATION</scope>
    <source>
        <tissue evidence="7">Whole plant</tissue>
    </source>
</reference>
<dbReference type="KEGG" id="adu:110272965"/>
<dbReference type="CDD" id="cd01647">
    <property type="entry name" value="RT_LTR"/>
    <property type="match status" value="1"/>
</dbReference>
<dbReference type="InterPro" id="IPR043128">
    <property type="entry name" value="Rev_trsase/Diguanyl_cyclase"/>
</dbReference>
<protein>
    <submittedName>
        <fullName evidence="7">Uncharacterized protein LOC110272965</fullName>
    </submittedName>
</protein>
<dbReference type="RefSeq" id="XP_020981421.1">
    <property type="nucleotide sequence ID" value="XM_021125762.1"/>
</dbReference>
<dbReference type="SUPFAM" id="SSF56672">
    <property type="entry name" value="DNA/RNA polymerases"/>
    <property type="match status" value="1"/>
</dbReference>
<feature type="domain" description="Reverse transcriptase" evidence="3">
    <location>
        <begin position="233"/>
        <end position="346"/>
    </location>
</feature>
<reference evidence="6" key="1">
    <citation type="journal article" date="2016" name="Nat. Genet.">
        <title>The genome sequences of Arachis duranensis and Arachis ipaensis, the diploid ancestors of cultivated peanut.</title>
        <authorList>
            <person name="Bertioli D.J."/>
            <person name="Cannon S.B."/>
            <person name="Froenicke L."/>
            <person name="Huang G."/>
            <person name="Farmer A.D."/>
            <person name="Cannon E.K."/>
            <person name="Liu X."/>
            <person name="Gao D."/>
            <person name="Clevenger J."/>
            <person name="Dash S."/>
            <person name="Ren L."/>
            <person name="Moretzsohn M.C."/>
            <person name="Shirasawa K."/>
            <person name="Huang W."/>
            <person name="Vidigal B."/>
            <person name="Abernathy B."/>
            <person name="Chu Y."/>
            <person name="Niederhuth C.E."/>
            <person name="Umale P."/>
            <person name="Araujo A.C."/>
            <person name="Kozik A."/>
            <person name="Kim K.D."/>
            <person name="Burow M.D."/>
            <person name="Varshney R.K."/>
            <person name="Wang X."/>
            <person name="Zhang X."/>
            <person name="Barkley N."/>
            <person name="Guimaraes P.M."/>
            <person name="Isobe S."/>
            <person name="Guo B."/>
            <person name="Liao B."/>
            <person name="Stalker H.T."/>
            <person name="Schmitz R.J."/>
            <person name="Scheffler B.E."/>
            <person name="Leal-Bertioli S.C."/>
            <person name="Xun X."/>
            <person name="Jackson S.A."/>
            <person name="Michelmore R."/>
            <person name="Ozias-Akins P."/>
        </authorList>
    </citation>
    <scope>NUCLEOTIDE SEQUENCE [LARGE SCALE GENOMIC DNA]</scope>
    <source>
        <strain evidence="6">cv. V14167</strain>
    </source>
</reference>
<dbReference type="FunFam" id="1.10.340.70:FF:000001">
    <property type="entry name" value="Retrovirus-related Pol polyprotein from transposon gypsy-like Protein"/>
    <property type="match status" value="1"/>
</dbReference>
<evidence type="ECO:0000313" key="7">
    <source>
        <dbReference type="RefSeq" id="XP_020981421.1"/>
    </source>
</evidence>
<dbReference type="Pfam" id="PF00078">
    <property type="entry name" value="RVT_1"/>
    <property type="match status" value="1"/>
</dbReference>
<feature type="region of interest" description="Disordered" evidence="2">
    <location>
        <begin position="1"/>
        <end position="27"/>
    </location>
</feature>
<evidence type="ECO:0000259" key="5">
    <source>
        <dbReference type="Pfam" id="PF17921"/>
    </source>
</evidence>
<gene>
    <name evidence="7" type="primary">LOC110272965</name>
</gene>
<dbReference type="InterPro" id="IPR043502">
    <property type="entry name" value="DNA/RNA_pol_sf"/>
</dbReference>
<keyword evidence="1" id="KW-0511">Multifunctional enzyme</keyword>
<dbReference type="Pfam" id="PF17921">
    <property type="entry name" value="Integrase_H2C2"/>
    <property type="match status" value="1"/>
</dbReference>
<accession>A0A6P5MEL3</accession>
<feature type="domain" description="Integrase zinc-binding" evidence="5">
    <location>
        <begin position="576"/>
        <end position="631"/>
    </location>
</feature>
<dbReference type="Gene3D" id="1.10.340.70">
    <property type="match status" value="1"/>
</dbReference>
<dbReference type="InterPro" id="IPR000477">
    <property type="entry name" value="RT_dom"/>
</dbReference>
<dbReference type="InterPro" id="IPR050951">
    <property type="entry name" value="Retrovirus_Pol_polyprotein"/>
</dbReference>
<dbReference type="PANTHER" id="PTHR37984">
    <property type="entry name" value="PROTEIN CBG26694"/>
    <property type="match status" value="1"/>
</dbReference>
<name>A0A6P5MEL3_ARADU</name>
<sequence>MSTRRRSRGRGRGRLGNATPEAIGNNPIPVDFMAALGNMAAAMQATAKALGNQINNGNHWNNNEDGLMTLPTFLKVHPPTFRGTSNPIEADNLIQAMERALQAQQVPEEQWVEFETYQLQGTPEDFAEWKCIKYEGGLQSDILSSVAPTEIRVFSKLVNKSRVAEECVRKAAVKKGRSDLPADEWSEVPVVMNHYYLNLMMVNCSGDECQGIMLLTMGISGDDQSLDKFRLFLNRITVKNKYPMPRIDGLMDQLQGFGVFSKIDLRSGYHRIRVKDEDIPKTAFRTCYGHYEYTVMSFGLTNVLEIFMDYMNRIFHPYLDKFVVVFIDDILIYFKTEDEHAGHLRTGIAVDPAKVEAVMNWEQPTSVTEIRSFLGLAGYYRRFIKGFSQLALPLTKLTRKEVPLLWTPKCEESFLALKQRLTTAPVLVLPEPSELFKVYCDASLKGLGCVLMQHRKVVAYASRQLRPHEMNYLNHDLELATVVFALMIWRHYLHSIKFQVFSDHKSLKYLESKVSMRCLDDAARGRVIKSIPRIEINDKELYKILPVIEQGKRWRVSEDKNGLWRFKDHIIVPNVKDLRQIILKEAHKSGFSIHLGSTKMYQDLKTMFWWPGMKNDVASHVFKCPTCQKVKIEHQRPSRILQPLEIP</sequence>
<dbReference type="Pfam" id="PF17919">
    <property type="entry name" value="RT_RNaseH_2"/>
    <property type="match status" value="1"/>
</dbReference>
<proteinExistence type="predicted"/>
<dbReference type="FunFam" id="3.30.70.270:FF:000020">
    <property type="entry name" value="Transposon Tf2-6 polyprotein-like Protein"/>
    <property type="match status" value="1"/>
</dbReference>
<dbReference type="InterPro" id="IPR041577">
    <property type="entry name" value="RT_RNaseH_2"/>
</dbReference>
<dbReference type="InterPro" id="IPR041588">
    <property type="entry name" value="Integrase_H2C2"/>
</dbReference>
<evidence type="ECO:0000313" key="6">
    <source>
        <dbReference type="Proteomes" id="UP000515211"/>
    </source>
</evidence>
<feature type="domain" description="Reverse transcriptase/retrotransposon-derived protein RNase H-like" evidence="4">
    <location>
        <begin position="406"/>
        <end position="500"/>
    </location>
</feature>
<dbReference type="Gene3D" id="3.30.70.270">
    <property type="match status" value="2"/>
</dbReference>
<dbReference type="PANTHER" id="PTHR37984:SF5">
    <property type="entry name" value="PROTEIN NYNRIN-LIKE"/>
    <property type="match status" value="1"/>
</dbReference>
<evidence type="ECO:0000256" key="1">
    <source>
        <dbReference type="ARBA" id="ARBA00023268"/>
    </source>
</evidence>
<evidence type="ECO:0000259" key="3">
    <source>
        <dbReference type="Pfam" id="PF00078"/>
    </source>
</evidence>